<keyword evidence="7" id="KW-0808">Transferase</keyword>
<protein>
    <recommendedName>
        <fullName evidence="1">diguanylate cyclase</fullName>
        <ecNumber evidence="1">2.7.7.65</ecNumber>
    </recommendedName>
</protein>
<dbReference type="PANTHER" id="PTHR45138">
    <property type="entry name" value="REGULATORY COMPONENTS OF SENSORY TRANSDUCTION SYSTEM"/>
    <property type="match status" value="1"/>
</dbReference>
<dbReference type="SUPFAM" id="SSF55073">
    <property type="entry name" value="Nucleotide cyclase"/>
    <property type="match status" value="1"/>
</dbReference>
<dbReference type="EC" id="2.7.7.65" evidence="1"/>
<dbReference type="InterPro" id="IPR019734">
    <property type="entry name" value="TPR_rpt"/>
</dbReference>
<dbReference type="GO" id="GO:0052621">
    <property type="term" value="F:diguanylate cyclase activity"/>
    <property type="evidence" value="ECO:0007669"/>
    <property type="project" value="UniProtKB-EC"/>
</dbReference>
<dbReference type="PROSITE" id="PS50887">
    <property type="entry name" value="GGDEF"/>
    <property type="match status" value="1"/>
</dbReference>
<dbReference type="SMART" id="SM00028">
    <property type="entry name" value="TPR"/>
    <property type="match status" value="4"/>
</dbReference>
<sequence length="682" mass="76604">MQLLMAGFCVFFLSTGAAYANDPSTAMPAVNPELEQRLDDMLTANMSEAEMGVQLQSILATLPADTPVMTQVRIKSYLVMSHAYEGRIDQAYELLEKVAVQAQQSRLPDAITEVAATRIFLKTQEGKLTEAYTLINTAVVPAQQATLPRVLYFAHNLIASVYTQKNQTERALEHLIYASDAVKQTSSERTPIRRIYLKLRIANIYTQQTQYQQALEQLSEAEDLVATHNLESTFSPEIQFQRAYIATDMGELNQAFEIYRDLEAEIKDQPQWASMESTVLNNLGDLAIRTERFESGIATLQQALKLAQEHNNVISEQMIRFNLGFIQVHLGNYERGLAAMQNVVETARGEWIDREFEPLLGEYAQALSMAGQHAAANQALIEQRELRSSIFNTELQKNVTELQNLYDSKDKAQQIELLEQQNDLKEQTLENERQHRLILALGVVVAVLFSIIGFFLYRSARRSNLALQDANARLADQSVRDPLTGLLNRRAMQQELKRQEKVGTPQSDAMILLDIDYFKRINDKLGHAAGDDVICEVAKRLLTVCRDNDKVIRWGGEEFLIYLSNTEQKALPRFVLRLLNSIAGTPITTKSAGDVVVTATAGFISYPFTDVEQQKVDWEASVQLVDQALYAGKVHGRNQAWGITQLNVPYTQAKDVLERDFAQAIEQGAITAITLHGPKASQ</sequence>
<evidence type="ECO:0000313" key="8">
    <source>
        <dbReference type="Proteomes" id="UP000481517"/>
    </source>
</evidence>
<keyword evidence="7" id="KW-0548">Nucleotidyltransferase</keyword>
<dbReference type="InterPro" id="IPR000160">
    <property type="entry name" value="GGDEF_dom"/>
</dbReference>
<keyword evidence="4" id="KW-1133">Transmembrane helix</keyword>
<proteinExistence type="predicted"/>
<dbReference type="InterPro" id="IPR043128">
    <property type="entry name" value="Rev_trsase/Diguanyl_cyclase"/>
</dbReference>
<reference evidence="7 8" key="1">
    <citation type="submission" date="2020-02" db="EMBL/GenBank/DDBJ databases">
        <authorList>
            <person name="Rodrigo-Torres L."/>
            <person name="Arahal R. D."/>
            <person name="Lucena T."/>
        </authorList>
    </citation>
    <scope>NUCLEOTIDE SEQUENCE [LARGE SCALE GENOMIC DNA]</scope>
    <source>
        <strain evidence="7 8">CECT 9734</strain>
    </source>
</reference>
<evidence type="ECO:0000259" key="6">
    <source>
        <dbReference type="PROSITE" id="PS50887"/>
    </source>
</evidence>
<dbReference type="CDD" id="cd01949">
    <property type="entry name" value="GGDEF"/>
    <property type="match status" value="1"/>
</dbReference>
<dbReference type="SUPFAM" id="SSF48452">
    <property type="entry name" value="TPR-like"/>
    <property type="match status" value="2"/>
</dbReference>
<keyword evidence="4" id="KW-0812">Transmembrane</keyword>
<dbReference type="InterPro" id="IPR011990">
    <property type="entry name" value="TPR-like_helical_dom_sf"/>
</dbReference>
<dbReference type="PANTHER" id="PTHR45138:SF9">
    <property type="entry name" value="DIGUANYLATE CYCLASE DGCM-RELATED"/>
    <property type="match status" value="1"/>
</dbReference>
<dbReference type="Gene3D" id="3.30.70.270">
    <property type="match status" value="1"/>
</dbReference>
<dbReference type="NCBIfam" id="TIGR00254">
    <property type="entry name" value="GGDEF"/>
    <property type="match status" value="1"/>
</dbReference>
<dbReference type="InterPro" id="IPR029787">
    <property type="entry name" value="Nucleotide_cyclase"/>
</dbReference>
<organism evidence="7 8">
    <name type="scientific">Pseudidiomarina piscicola</name>
    <dbReference type="NCBI Taxonomy" id="2614830"/>
    <lineage>
        <taxon>Bacteria</taxon>
        <taxon>Pseudomonadati</taxon>
        <taxon>Pseudomonadota</taxon>
        <taxon>Gammaproteobacteria</taxon>
        <taxon>Alteromonadales</taxon>
        <taxon>Idiomarinaceae</taxon>
        <taxon>Pseudidiomarina</taxon>
    </lineage>
</organism>
<feature type="chain" id="PRO_5028821205" description="diguanylate cyclase" evidence="5">
    <location>
        <begin position="21"/>
        <end position="682"/>
    </location>
</feature>
<feature type="coiled-coil region" evidence="3">
    <location>
        <begin position="392"/>
        <end position="435"/>
    </location>
</feature>
<dbReference type="RefSeq" id="WP_173920239.1">
    <property type="nucleotide sequence ID" value="NZ_CADCXY010000002.1"/>
</dbReference>
<feature type="signal peptide" evidence="5">
    <location>
        <begin position="1"/>
        <end position="20"/>
    </location>
</feature>
<keyword evidence="3" id="KW-0175">Coiled coil</keyword>
<dbReference type="Pfam" id="PF13181">
    <property type="entry name" value="TPR_8"/>
    <property type="match status" value="1"/>
</dbReference>
<feature type="domain" description="GGDEF" evidence="6">
    <location>
        <begin position="506"/>
        <end position="645"/>
    </location>
</feature>
<feature type="transmembrane region" description="Helical" evidence="4">
    <location>
        <begin position="437"/>
        <end position="457"/>
    </location>
</feature>
<dbReference type="Pfam" id="PF00990">
    <property type="entry name" value="GGDEF"/>
    <property type="match status" value="1"/>
</dbReference>
<name>A0A6S6WL65_9GAMM</name>
<keyword evidence="8" id="KW-1185">Reference proteome</keyword>
<evidence type="ECO:0000256" key="3">
    <source>
        <dbReference type="SAM" id="Coils"/>
    </source>
</evidence>
<dbReference type="Gene3D" id="1.25.40.10">
    <property type="entry name" value="Tetratricopeptide repeat domain"/>
    <property type="match status" value="2"/>
</dbReference>
<evidence type="ECO:0000256" key="1">
    <source>
        <dbReference type="ARBA" id="ARBA00012528"/>
    </source>
</evidence>
<dbReference type="EMBL" id="CADCXY010000002">
    <property type="protein sequence ID" value="CAB0150795.1"/>
    <property type="molecule type" value="Genomic_DNA"/>
</dbReference>
<accession>A0A6S6WL65</accession>
<gene>
    <name evidence="7" type="primary">dosC</name>
    <name evidence="7" type="ORF">PSI9734_01234</name>
</gene>
<evidence type="ECO:0000256" key="2">
    <source>
        <dbReference type="ARBA" id="ARBA00034247"/>
    </source>
</evidence>
<evidence type="ECO:0000256" key="4">
    <source>
        <dbReference type="SAM" id="Phobius"/>
    </source>
</evidence>
<dbReference type="InterPro" id="IPR050469">
    <property type="entry name" value="Diguanylate_Cyclase"/>
</dbReference>
<evidence type="ECO:0000256" key="5">
    <source>
        <dbReference type="SAM" id="SignalP"/>
    </source>
</evidence>
<comment type="catalytic activity">
    <reaction evidence="2">
        <text>2 GTP = 3',3'-c-di-GMP + 2 diphosphate</text>
        <dbReference type="Rhea" id="RHEA:24898"/>
        <dbReference type="ChEBI" id="CHEBI:33019"/>
        <dbReference type="ChEBI" id="CHEBI:37565"/>
        <dbReference type="ChEBI" id="CHEBI:58805"/>
        <dbReference type="EC" id="2.7.7.65"/>
    </reaction>
</comment>
<dbReference type="SMART" id="SM00267">
    <property type="entry name" value="GGDEF"/>
    <property type="match status" value="1"/>
</dbReference>
<evidence type="ECO:0000313" key="7">
    <source>
        <dbReference type="EMBL" id="CAB0150795.1"/>
    </source>
</evidence>
<dbReference type="Proteomes" id="UP000481517">
    <property type="component" value="Unassembled WGS sequence"/>
</dbReference>
<keyword evidence="4" id="KW-0472">Membrane</keyword>
<keyword evidence="5" id="KW-0732">Signal</keyword>
<dbReference type="AlphaFoldDB" id="A0A6S6WL65"/>